<gene>
    <name evidence="1" type="ORF">J42TS3_46100</name>
</gene>
<name>A0ABQ4MHW1_9BACL</name>
<comment type="caution">
    <text evidence="1">The sequence shown here is derived from an EMBL/GenBank/DDBJ whole genome shotgun (WGS) entry which is preliminary data.</text>
</comment>
<evidence type="ECO:0000313" key="2">
    <source>
        <dbReference type="Proteomes" id="UP000679992"/>
    </source>
</evidence>
<protein>
    <submittedName>
        <fullName evidence="1">Uncharacterized protein</fullName>
    </submittedName>
</protein>
<evidence type="ECO:0000313" key="1">
    <source>
        <dbReference type="EMBL" id="GIP55575.1"/>
    </source>
</evidence>
<dbReference type="Proteomes" id="UP000679992">
    <property type="component" value="Unassembled WGS sequence"/>
</dbReference>
<sequence length="54" mass="5910">MAEKAEKPAIITTNNGSRGYLPGFLAEEAPVAPGFLFFVARKTGIHMIDFKENL</sequence>
<reference evidence="1 2" key="1">
    <citation type="submission" date="2021-03" db="EMBL/GenBank/DDBJ databases">
        <title>Antimicrobial resistance genes in bacteria isolated from Japanese honey, and their potential for conferring macrolide and lincosamide resistance in the American foulbrood pathogen Paenibacillus larvae.</title>
        <authorList>
            <person name="Okamoto M."/>
            <person name="Kumagai M."/>
            <person name="Kanamori H."/>
            <person name="Takamatsu D."/>
        </authorList>
    </citation>
    <scope>NUCLEOTIDE SEQUENCE [LARGE SCALE GENOMIC DNA]</scope>
    <source>
        <strain evidence="1 2">J42TS3</strain>
    </source>
</reference>
<keyword evidence="2" id="KW-1185">Reference proteome</keyword>
<accession>A0ABQ4MHW1</accession>
<dbReference type="EMBL" id="BOSL01000020">
    <property type="protein sequence ID" value="GIP55575.1"/>
    <property type="molecule type" value="Genomic_DNA"/>
</dbReference>
<proteinExistence type="predicted"/>
<organism evidence="1 2">
    <name type="scientific">Paenibacillus vini</name>
    <dbReference type="NCBI Taxonomy" id="1476024"/>
    <lineage>
        <taxon>Bacteria</taxon>
        <taxon>Bacillati</taxon>
        <taxon>Bacillota</taxon>
        <taxon>Bacilli</taxon>
        <taxon>Bacillales</taxon>
        <taxon>Paenibacillaceae</taxon>
        <taxon>Paenibacillus</taxon>
    </lineage>
</organism>